<dbReference type="InterPro" id="IPR017850">
    <property type="entry name" value="Alkaline_phosphatase_core_sf"/>
</dbReference>
<dbReference type="CDD" id="cd16148">
    <property type="entry name" value="sulfatase_like"/>
    <property type="match status" value="1"/>
</dbReference>
<evidence type="ECO:0008006" key="7">
    <source>
        <dbReference type="Google" id="ProtNLM"/>
    </source>
</evidence>
<keyword evidence="2" id="KW-0812">Transmembrane</keyword>
<dbReference type="Pfam" id="PF11893">
    <property type="entry name" value="DUF3413"/>
    <property type="match status" value="1"/>
</dbReference>
<comment type="caution">
    <text evidence="5">The sequence shown here is derived from an EMBL/GenBank/DDBJ whole genome shotgun (WGS) entry which is preliminary data.</text>
</comment>
<dbReference type="InterPro" id="IPR050738">
    <property type="entry name" value="Sulfatase"/>
</dbReference>
<protein>
    <recommendedName>
        <fullName evidence="7">Sulfatase</fullName>
    </recommendedName>
</protein>
<dbReference type="Pfam" id="PF00884">
    <property type="entry name" value="Sulfatase"/>
    <property type="match status" value="1"/>
</dbReference>
<dbReference type="EMBL" id="RBSQ01000714">
    <property type="protein sequence ID" value="RMS53650.1"/>
    <property type="molecule type" value="Genomic_DNA"/>
</dbReference>
<dbReference type="SUPFAM" id="SSF53649">
    <property type="entry name" value="Alkaline phosphatase-like"/>
    <property type="match status" value="1"/>
</dbReference>
<evidence type="ECO:0000259" key="3">
    <source>
        <dbReference type="Pfam" id="PF00884"/>
    </source>
</evidence>
<keyword evidence="2" id="KW-1133">Transmembrane helix</keyword>
<feature type="transmembrane region" description="Helical" evidence="2">
    <location>
        <begin position="79"/>
        <end position="99"/>
    </location>
</feature>
<gene>
    <name evidence="5" type="ORF">ALP65_02527</name>
</gene>
<reference evidence="5 6" key="1">
    <citation type="submission" date="2018-08" db="EMBL/GenBank/DDBJ databases">
        <title>Recombination of ecologically and evolutionarily significant loci maintains genetic cohesion in the Pseudomonas syringae species complex.</title>
        <authorList>
            <person name="Dillon M."/>
            <person name="Thakur S."/>
            <person name="Almeida R.N.D."/>
            <person name="Weir B.S."/>
            <person name="Guttman D.S."/>
        </authorList>
    </citation>
    <scope>NUCLEOTIDE SEQUENCE [LARGE SCALE GENOMIC DNA]</scope>
    <source>
        <strain evidence="5 6">ICMP 7846</strain>
    </source>
</reference>
<feature type="domain" description="Sulfatase N-terminal" evidence="3">
    <location>
        <begin position="257"/>
        <end position="535"/>
    </location>
</feature>
<dbReference type="Proteomes" id="UP000270834">
    <property type="component" value="Unassembled WGS sequence"/>
</dbReference>
<organism evidence="5 6">
    <name type="scientific">Pseudomonas aeruginosa</name>
    <dbReference type="NCBI Taxonomy" id="287"/>
    <lineage>
        <taxon>Bacteria</taxon>
        <taxon>Pseudomonadati</taxon>
        <taxon>Pseudomonadota</taxon>
        <taxon>Gammaproteobacteria</taxon>
        <taxon>Pseudomonadales</taxon>
        <taxon>Pseudomonadaceae</taxon>
        <taxon>Pseudomonas</taxon>
    </lineage>
</organism>
<dbReference type="AlphaFoldDB" id="A0A3M5DW77"/>
<dbReference type="PANTHER" id="PTHR42693">
    <property type="entry name" value="ARYLSULFATASE FAMILY MEMBER"/>
    <property type="match status" value="1"/>
</dbReference>
<evidence type="ECO:0000313" key="6">
    <source>
        <dbReference type="Proteomes" id="UP000270834"/>
    </source>
</evidence>
<dbReference type="InterPro" id="IPR000917">
    <property type="entry name" value="Sulfatase_N"/>
</dbReference>
<name>A0A3M5DW77_PSEAI</name>
<feature type="transmembrane region" description="Helical" evidence="2">
    <location>
        <begin position="173"/>
        <end position="192"/>
    </location>
</feature>
<dbReference type="GO" id="GO:0004065">
    <property type="term" value="F:arylsulfatase activity"/>
    <property type="evidence" value="ECO:0007669"/>
    <property type="project" value="TreeGrafter"/>
</dbReference>
<dbReference type="InterPro" id="IPR024588">
    <property type="entry name" value="YejM_N"/>
</dbReference>
<dbReference type="PIRSF" id="PIRSF004950">
    <property type="entry name" value="Mmb_sulf_HI0842"/>
    <property type="match status" value="1"/>
</dbReference>
<evidence type="ECO:0000256" key="1">
    <source>
        <dbReference type="ARBA" id="ARBA00008779"/>
    </source>
</evidence>
<keyword evidence="2" id="KW-0472">Membrane</keyword>
<dbReference type="PANTHER" id="PTHR42693:SF33">
    <property type="entry name" value="ARYLSULFATASE"/>
    <property type="match status" value="1"/>
</dbReference>
<feature type="transmembrane region" description="Helical" evidence="2">
    <location>
        <begin position="45"/>
        <end position="67"/>
    </location>
</feature>
<dbReference type="Gene3D" id="3.40.720.10">
    <property type="entry name" value="Alkaline Phosphatase, subunit A"/>
    <property type="match status" value="1"/>
</dbReference>
<proteinExistence type="inferred from homology"/>
<evidence type="ECO:0000256" key="2">
    <source>
        <dbReference type="SAM" id="Phobius"/>
    </source>
</evidence>
<comment type="similarity">
    <text evidence="1">Belongs to the sulfatase family.</text>
</comment>
<accession>A0A3M5DW77</accession>
<evidence type="ECO:0000259" key="4">
    <source>
        <dbReference type="Pfam" id="PF11893"/>
    </source>
</evidence>
<dbReference type="InterPro" id="IPR012159">
    <property type="entry name" value="YejM-like"/>
</dbReference>
<evidence type="ECO:0000313" key="5">
    <source>
        <dbReference type="EMBL" id="RMS53650.1"/>
    </source>
</evidence>
<feature type="domain" description="Inner membrane protein YejM N-terminal" evidence="4">
    <location>
        <begin position="78"/>
        <end position="248"/>
    </location>
</feature>
<sequence length="643" mass="72771">MMFAPPSTETLNRFFLLSWLVVLWQVLRLQDGIVFDDAWLPLWSVAASLSYAFLYIVPVYLACRLLLHFHDRLPVRLSPWLAGVLAIVGSAAVQILLYADRTLYDLYGFHLNGFSIGLLVSPGGLSSLGSGDGTLLSASLAALALLCLQVLLYSACQVSRERLPALPRRAWRYLLAAFLCLALGERLVYAFSSLRDYRPILLASERYPLYLPLTVRSLARSLGIQPTPTQRELLQQQSDLHYPLRPLEISAPAHPLNIVWIVAESLRGDMLDPRYMPRLWDFSNRAIRLDNHYSSGNLTQMGVFGMFYGLHGGYWDAVLKAGQPPVLMEVLRQQNYQFRINAAQRFSYPPFDRSVFVNLRPQDLHVLDSPEPAWQRDARNTDDLLRFVDRRLPDRPFFACLFLESSHANYSFRDETAKIRPYLVNFNYLTTDFQAQMPLIKNRYLNAVREVDTQIGRLLQHLENQHLLENTAVVVLGDHGEEFMERSRWGHNTEFNRYQTGTVAVLSIPGQAPRAVRGITSHIDLPATLLPLLGVRNPPRDYSLGQDLLAADYHRDYAVSADTTRIAYLGEGFKVSFPLRGADRHHGPVSDGDDRPLDVEQQEAIRGPLRAARLELLQDLGRFSALPVGEEPSPRNLATSLTP</sequence>
<feature type="transmembrane region" description="Helical" evidence="2">
    <location>
        <begin position="135"/>
        <end position="153"/>
    </location>
</feature>